<proteinExistence type="predicted"/>
<dbReference type="PANTHER" id="PTHR43619:SF2">
    <property type="entry name" value="S-ADENOSYL-L-METHIONINE-DEPENDENT METHYLTRANSFERASES SUPERFAMILY PROTEIN"/>
    <property type="match status" value="1"/>
</dbReference>
<dbReference type="KEGG" id="mcoo:MCOO_05720"/>
<accession>A0A7I7KRT7</accession>
<evidence type="ECO:0000313" key="4">
    <source>
        <dbReference type="Proteomes" id="UP000465866"/>
    </source>
</evidence>
<dbReference type="Pfam" id="PF04072">
    <property type="entry name" value="LCM"/>
    <property type="match status" value="1"/>
</dbReference>
<dbReference type="InterPro" id="IPR007213">
    <property type="entry name" value="Ppm1/Ppm2/Tcmp"/>
</dbReference>
<gene>
    <name evidence="3" type="ORF">MCOO_05720</name>
</gene>
<dbReference type="GO" id="GO:0008168">
    <property type="term" value="F:methyltransferase activity"/>
    <property type="evidence" value="ECO:0007669"/>
    <property type="project" value="UniProtKB-KW"/>
</dbReference>
<name>A0A7I7KRT7_9MYCO</name>
<dbReference type="InterPro" id="IPR016874">
    <property type="entry name" value="TcmP-like"/>
</dbReference>
<dbReference type="PANTHER" id="PTHR43619">
    <property type="entry name" value="S-ADENOSYL-L-METHIONINE-DEPENDENT METHYLTRANSFERASE YKTD-RELATED"/>
    <property type="match status" value="1"/>
</dbReference>
<dbReference type="EMBL" id="AP022569">
    <property type="protein sequence ID" value="BBX44557.1"/>
    <property type="molecule type" value="Genomic_DNA"/>
</dbReference>
<evidence type="ECO:0000256" key="1">
    <source>
        <dbReference type="ARBA" id="ARBA00022603"/>
    </source>
</evidence>
<dbReference type="GO" id="GO:0032259">
    <property type="term" value="P:methylation"/>
    <property type="evidence" value="ECO:0007669"/>
    <property type="project" value="UniProtKB-KW"/>
</dbReference>
<evidence type="ECO:0000313" key="3">
    <source>
        <dbReference type="EMBL" id="BBX44557.1"/>
    </source>
</evidence>
<evidence type="ECO:0000256" key="2">
    <source>
        <dbReference type="ARBA" id="ARBA00022679"/>
    </source>
</evidence>
<organism evidence="3 4">
    <name type="scientific">Mycobacterium cookii</name>
    <dbReference type="NCBI Taxonomy" id="1775"/>
    <lineage>
        <taxon>Bacteria</taxon>
        <taxon>Bacillati</taxon>
        <taxon>Actinomycetota</taxon>
        <taxon>Actinomycetes</taxon>
        <taxon>Mycobacteriales</taxon>
        <taxon>Mycobacteriaceae</taxon>
        <taxon>Mycobacterium</taxon>
    </lineage>
</organism>
<reference evidence="3 4" key="1">
    <citation type="journal article" date="2019" name="Emerg. Microbes Infect.">
        <title>Comprehensive subspecies identification of 175 nontuberculous mycobacteria species based on 7547 genomic profiles.</title>
        <authorList>
            <person name="Matsumoto Y."/>
            <person name="Kinjo T."/>
            <person name="Motooka D."/>
            <person name="Nabeya D."/>
            <person name="Jung N."/>
            <person name="Uechi K."/>
            <person name="Horii T."/>
            <person name="Iida T."/>
            <person name="Fujita J."/>
            <person name="Nakamura S."/>
        </authorList>
    </citation>
    <scope>NUCLEOTIDE SEQUENCE [LARGE SCALE GENOMIC DNA]</scope>
    <source>
        <strain evidence="3 4">JCM 12404</strain>
    </source>
</reference>
<dbReference type="Gene3D" id="3.40.50.150">
    <property type="entry name" value="Vaccinia Virus protein VP39"/>
    <property type="match status" value="1"/>
</dbReference>
<protein>
    <submittedName>
        <fullName evidence="3">Putative O-methyltransferase Omt</fullName>
    </submittedName>
</protein>
<dbReference type="InterPro" id="IPR029063">
    <property type="entry name" value="SAM-dependent_MTases_sf"/>
</dbReference>
<dbReference type="SUPFAM" id="SSF53335">
    <property type="entry name" value="S-adenosyl-L-methionine-dependent methyltransferases"/>
    <property type="match status" value="1"/>
</dbReference>
<sequence length="273" mass="30061">MGNAISRLTPVELTAFVTQYARALDSRWPTPILGDTLADDIVSKIAYDFDAMGVPSSAVRQTALRAKMLDDRVRRFVAEHPDAVVVDLGAGLGTAMMRVAPPPTVDWYSVDLPNVIALRDELVPEGEQAHSVAASLTDDSWTDQIPSDRPTVLIADGLLAFLPESVVVTLFRRIPEYFSSGEIAMNDYGRVGRLNIAAMKIVFSAVGTQWAYRGFSDPHVPESWSPRLRLVEETSLSHAPEIDLYPVAARVSTRLMGMTKSGARTARILRYRF</sequence>
<dbReference type="AlphaFoldDB" id="A0A7I7KRT7"/>
<dbReference type="RefSeq" id="WP_163774993.1">
    <property type="nucleotide sequence ID" value="NZ_AP022569.1"/>
</dbReference>
<keyword evidence="4" id="KW-1185">Reference proteome</keyword>
<keyword evidence="1 3" id="KW-0489">Methyltransferase</keyword>
<dbReference type="Proteomes" id="UP000465866">
    <property type="component" value="Chromosome"/>
</dbReference>
<keyword evidence="2 3" id="KW-0808">Transferase</keyword>
<dbReference type="PIRSF" id="PIRSF028177">
    <property type="entry name" value="Polyketide_synth_Omtfrase_TcmP"/>
    <property type="match status" value="1"/>
</dbReference>